<dbReference type="EMBL" id="JAPWTK010000181">
    <property type="protein sequence ID" value="KAJ8946620.1"/>
    <property type="molecule type" value="Genomic_DNA"/>
</dbReference>
<feature type="compositionally biased region" description="Basic and acidic residues" evidence="1">
    <location>
        <begin position="1050"/>
        <end position="1074"/>
    </location>
</feature>
<evidence type="ECO:0000256" key="1">
    <source>
        <dbReference type="SAM" id="MobiDB-lite"/>
    </source>
</evidence>
<feature type="compositionally biased region" description="Basic and acidic residues" evidence="1">
    <location>
        <begin position="919"/>
        <end position="939"/>
    </location>
</feature>
<organism evidence="2 3">
    <name type="scientific">Aromia moschata</name>
    <dbReference type="NCBI Taxonomy" id="1265417"/>
    <lineage>
        <taxon>Eukaryota</taxon>
        <taxon>Metazoa</taxon>
        <taxon>Ecdysozoa</taxon>
        <taxon>Arthropoda</taxon>
        <taxon>Hexapoda</taxon>
        <taxon>Insecta</taxon>
        <taxon>Pterygota</taxon>
        <taxon>Neoptera</taxon>
        <taxon>Endopterygota</taxon>
        <taxon>Coleoptera</taxon>
        <taxon>Polyphaga</taxon>
        <taxon>Cucujiformia</taxon>
        <taxon>Chrysomeloidea</taxon>
        <taxon>Cerambycidae</taxon>
        <taxon>Cerambycinae</taxon>
        <taxon>Callichromatini</taxon>
        <taxon>Aromia</taxon>
    </lineage>
</organism>
<gene>
    <name evidence="2" type="ORF">NQ318_007223</name>
</gene>
<feature type="compositionally biased region" description="Polar residues" evidence="1">
    <location>
        <begin position="1698"/>
        <end position="1709"/>
    </location>
</feature>
<reference evidence="2" key="1">
    <citation type="journal article" date="2023" name="Insect Mol. Biol.">
        <title>Genome sequencing provides insights into the evolution of gene families encoding plant cell wall-degrading enzymes in longhorned beetles.</title>
        <authorList>
            <person name="Shin N.R."/>
            <person name="Okamura Y."/>
            <person name="Kirsch R."/>
            <person name="Pauchet Y."/>
        </authorList>
    </citation>
    <scope>NUCLEOTIDE SEQUENCE</scope>
    <source>
        <strain evidence="2">AMC_N1</strain>
    </source>
</reference>
<comment type="caution">
    <text evidence="2">The sequence shown here is derived from an EMBL/GenBank/DDBJ whole genome shotgun (WGS) entry which is preliminary data.</text>
</comment>
<feature type="compositionally biased region" description="Basic and acidic residues" evidence="1">
    <location>
        <begin position="1188"/>
        <end position="1209"/>
    </location>
</feature>
<feature type="region of interest" description="Disordered" evidence="1">
    <location>
        <begin position="1633"/>
        <end position="1659"/>
    </location>
</feature>
<feature type="region of interest" description="Disordered" evidence="1">
    <location>
        <begin position="1175"/>
        <end position="1209"/>
    </location>
</feature>
<feature type="region of interest" description="Disordered" evidence="1">
    <location>
        <begin position="513"/>
        <end position="564"/>
    </location>
</feature>
<sequence>MEDITTDLQQKVEDIKAESKDVATKAVEQGDKSAEEIKTVEESVIEKIEDIIVDAFESITGAIPSLVEKGEKELEDVTVKSSHAAEDLEKSFVDKVEKKMEETFETIEKKLEHKPENDVPEKEHIEHEVSKTDKDITKLSFVEEKPVTDILEDTSKVNAEHLLDKISESADTMGIEEAKNQLAEISAAVISTVEDIKSTMEEKLTEKAFDEDAKGKEIPVSKAAIAEAAEDIKAKIEETFADKPPKDEQKQSTDDKQTVEETFVPQTVIPVENSKESILEKLDETSKAVVDSVLDGAFEKEIKGRPEDKGKDDVKTETKPSDKNSEAMKEESKKGELSEEVESKKDTEDKEEPTGEKKRRESIVEQLEDGIRGTFSAISDFGKSLFDKGEKVIEDTTASEEHVIEGIKTTAESVIEKVDEEVKSSIASIKHFEESILDSYKCTTNGEKKEVTDKSDDISQKAEIENLKESKIPEFPRDSKSPEMTKLEDLSKTTPIELKETISDQKFHEEIVDKKDPKLVEDLTEKVSPKDEHDTESDKISKTLEEKPSQDKEQDRKESISEIKDTLTEKVLKEKLGTEVKVEPAEEDFKELPKAKLPEAAKIATTDDSVMISKDDSVDLKLDTKIKDGILEEKEERPDLKPEIVAEKTKEVEKSVELVTAKADVKHSEKSDIAEEKDSGIFDSISEIKADLTEKVESEMLEEANEIPDTLKSGEQEKDAIEDIKEIKIKEDSSGGTGTSGKKDTHSDTGEESIELVKEKVKLEIGITDEKSAESQVEPEEGIVSVPLEKSALVITDGTLTTTDVKSPIGKSEEPSEERRSPTKAVEDEKILAKEEAILDKSATDLKKTPDVVPEKIKSEKSSTEEDRDLLKKEEKALEKSAEDIEEEFEIVTDMSKSIVFDKCDTHPQQTSEPGSGKAKSDMTGKTEEVSMHKEDELLKQEERVLEKSEEDIEEAFEAVTDMSKSVVLDKCKSHPQQTSETGSDKVKMDLSGKTEKLKKEDEVLLKKEETALEKSAEDIEEAFEVVTDMSKSVVFDKCEPYSQQTSDTGADKAKSDLPDKTKEESTKKEHEELLKKEEKVLETSAEDIEETFETVTDMSKSVVFDKCETHPHEVSETGADKIKTDLSDKTEKLPTKKEDEELLKKEEQVMAESAEDVEEAFETITDISKSMAFEKCTAHPQQPLENGSDKAKSDLPDKTQKSIEKEHEEVLKKEEKVLEKSAEDIEEAFEIVTDMTKPVIFEKCETHPQQTSETGSDETKSDFTEQSEKSDEMEDKKLLEKEEKVLEKSAEDIKEAFETVTDMSMSVVFDKCTTHPDQTTDVDKTQKSPAEEDKELMKKEGKALGKSVEDLVQASETVADISKSVVLDKNDTHLTEQKSPKNSVEDLTFDKCGISTEVAEIDPKVLKEEQQQLEKSADDLKDTYDRVSKMSTSMSFEKCEKTEDAILHKEEEALEERAKDLTETFETITDMSKSVIFEKCDSVEKRRKSIEDEFVEKTAEDIEEAFETVTDMSKSVIFEKCDKDKEKSDAEKEKFDEKASAELKAEDNIVKDIVDKVTKDVDTKSIEAETKYKSSKGLQEAVGPKIEAKESDIKEVVEKVVAHVDTQSIEAEVKKLPELLVEKQKVEDVKPPIFEKCEKEDMEKTTEPKLESDKTKDLTIDSKDTLPLLEQHHIKDDCKKIDSSLEKQDSKPEKSTLEVSTSEGKNSPCQTWKYRCQTRKPQGLIPRRKNKRLIAKMPKTHVIKRENLVCLKRSRSAWQAHLRPVKNPRTQMRRLSGENCRTRCSMRNTSRAL</sequence>
<feature type="region of interest" description="Disordered" evidence="1">
    <location>
        <begin position="1243"/>
        <end position="1277"/>
    </location>
</feature>
<protein>
    <submittedName>
        <fullName evidence="2">Uncharacterized protein</fullName>
    </submittedName>
</protein>
<feature type="region of interest" description="Disordered" evidence="1">
    <location>
        <begin position="1684"/>
        <end position="1709"/>
    </location>
</feature>
<keyword evidence="3" id="KW-1185">Reference proteome</keyword>
<feature type="compositionally biased region" description="Basic and acidic residues" evidence="1">
    <location>
        <begin position="712"/>
        <end position="733"/>
    </location>
</feature>
<feature type="compositionally biased region" description="Basic and acidic residues" evidence="1">
    <location>
        <begin position="297"/>
        <end position="363"/>
    </location>
</feature>
<feature type="compositionally biased region" description="Basic and acidic residues" evidence="1">
    <location>
        <begin position="811"/>
        <end position="872"/>
    </location>
</feature>
<feature type="compositionally biased region" description="Basic and acidic residues" evidence="1">
    <location>
        <begin position="983"/>
        <end position="994"/>
    </location>
</feature>
<name>A0AAV8Y5B1_9CUCU</name>
<feature type="compositionally biased region" description="Basic and acidic residues" evidence="1">
    <location>
        <begin position="1258"/>
        <end position="1277"/>
    </location>
</feature>
<feature type="region of interest" description="Disordered" evidence="1">
    <location>
        <begin position="1314"/>
        <end position="1342"/>
    </location>
</feature>
<feature type="region of interest" description="Disordered" evidence="1">
    <location>
        <begin position="1111"/>
        <end position="1139"/>
    </location>
</feature>
<feature type="compositionally biased region" description="Basic and acidic residues" evidence="1">
    <location>
        <begin position="1684"/>
        <end position="1697"/>
    </location>
</feature>
<dbReference type="Proteomes" id="UP001162162">
    <property type="component" value="Unassembled WGS sequence"/>
</dbReference>
<feature type="region of interest" description="Disordered" evidence="1">
    <location>
        <begin position="905"/>
        <end position="939"/>
    </location>
</feature>
<feature type="region of interest" description="Disordered" evidence="1">
    <location>
        <begin position="969"/>
        <end position="994"/>
    </location>
</feature>
<feature type="region of interest" description="Disordered" evidence="1">
    <location>
        <begin position="699"/>
        <end position="755"/>
    </location>
</feature>
<proteinExistence type="predicted"/>
<feature type="region of interest" description="Disordered" evidence="1">
    <location>
        <begin position="795"/>
        <end position="872"/>
    </location>
</feature>
<feature type="compositionally biased region" description="Basic and acidic residues" evidence="1">
    <location>
        <begin position="236"/>
        <end position="259"/>
    </location>
</feature>
<feature type="region of interest" description="Disordered" evidence="1">
    <location>
        <begin position="447"/>
        <end position="495"/>
    </location>
</feature>
<evidence type="ECO:0000313" key="3">
    <source>
        <dbReference type="Proteomes" id="UP001162162"/>
    </source>
</evidence>
<feature type="region of interest" description="Disordered" evidence="1">
    <location>
        <begin position="295"/>
        <end position="366"/>
    </location>
</feature>
<feature type="region of interest" description="Disordered" evidence="1">
    <location>
        <begin position="236"/>
        <end position="277"/>
    </location>
</feature>
<accession>A0AAV8Y5B1</accession>
<evidence type="ECO:0000313" key="2">
    <source>
        <dbReference type="EMBL" id="KAJ8946620.1"/>
    </source>
</evidence>
<feature type="region of interest" description="Disordered" evidence="1">
    <location>
        <begin position="1041"/>
        <end position="1074"/>
    </location>
</feature>
<feature type="compositionally biased region" description="Basic and acidic residues" evidence="1">
    <location>
        <begin position="1322"/>
        <end position="1342"/>
    </location>
</feature>
<feature type="compositionally biased region" description="Basic and acidic residues" evidence="1">
    <location>
        <begin position="741"/>
        <end position="755"/>
    </location>
</feature>